<comment type="subcellular location">
    <subcellularLocation>
        <location evidence="4">Plastid</location>
        <location evidence="4">Chloroplast thylakoid lumen</location>
    </subcellularLocation>
</comment>
<accession>A0AAD5DKK5</accession>
<dbReference type="Gene3D" id="3.30.428.40">
    <property type="entry name" value="Protein of unknown function DUF3067"/>
    <property type="match status" value="1"/>
</dbReference>
<keyword evidence="4" id="KW-0793">Thylakoid</keyword>
<dbReference type="Proteomes" id="UP001205105">
    <property type="component" value="Unassembled WGS sequence"/>
</dbReference>
<dbReference type="InterPro" id="IPR036577">
    <property type="entry name" value="PSI_PsaF_sf"/>
</dbReference>
<evidence type="ECO:0000256" key="6">
    <source>
        <dbReference type="SAM" id="Phobius"/>
    </source>
</evidence>
<keyword evidence="8" id="KW-1185">Reference proteome</keyword>
<dbReference type="Pfam" id="PF11267">
    <property type="entry name" value="DUF3067"/>
    <property type="match status" value="1"/>
</dbReference>
<evidence type="ECO:0000256" key="2">
    <source>
        <dbReference type="ARBA" id="ARBA00022531"/>
    </source>
</evidence>
<comment type="caution">
    <text evidence="7">The sequence shown here is derived from an EMBL/GenBank/DDBJ whole genome shotgun (WGS) entry which is preliminary data.</text>
</comment>
<dbReference type="AlphaFoldDB" id="A0AAD5DKK5"/>
<keyword evidence="3 4" id="KW-0603">Photosystem I</keyword>
<keyword evidence="6" id="KW-0812">Transmembrane</keyword>
<comment type="similarity">
    <text evidence="1 4">Belongs to the PsaF family.</text>
</comment>
<evidence type="ECO:0000256" key="3">
    <source>
        <dbReference type="ARBA" id="ARBA00022836"/>
    </source>
</evidence>
<dbReference type="PANTHER" id="PTHR34939:SF1">
    <property type="entry name" value="PHOTOSYSTEM I REACTION CENTER SUBUNIT III, CHLOROPLASTIC"/>
    <property type="match status" value="1"/>
</dbReference>
<organism evidence="7 8">
    <name type="scientific">Chlorella ohadii</name>
    <dbReference type="NCBI Taxonomy" id="2649997"/>
    <lineage>
        <taxon>Eukaryota</taxon>
        <taxon>Viridiplantae</taxon>
        <taxon>Chlorophyta</taxon>
        <taxon>core chlorophytes</taxon>
        <taxon>Trebouxiophyceae</taxon>
        <taxon>Chlorellales</taxon>
        <taxon>Chlorellaceae</taxon>
        <taxon>Chlorella clade</taxon>
        <taxon>Chlorella</taxon>
    </lineage>
</organism>
<feature type="region of interest" description="Disordered" evidence="5">
    <location>
        <begin position="15"/>
        <end position="37"/>
    </location>
</feature>
<name>A0AAD5DKK5_9CHLO</name>
<dbReference type="GO" id="GO:0015979">
    <property type="term" value="P:photosynthesis"/>
    <property type="evidence" value="ECO:0007669"/>
    <property type="project" value="UniProtKB-UniRule"/>
</dbReference>
<dbReference type="GO" id="GO:0009538">
    <property type="term" value="C:photosystem I reaction center"/>
    <property type="evidence" value="ECO:0007669"/>
    <property type="project" value="UniProtKB-UniRule"/>
</dbReference>
<dbReference type="Pfam" id="PF02507">
    <property type="entry name" value="PSI_PsaF"/>
    <property type="match status" value="1"/>
</dbReference>
<dbReference type="InterPro" id="IPR021420">
    <property type="entry name" value="DUF3067"/>
</dbReference>
<keyword evidence="6" id="KW-1133">Transmembrane helix</keyword>
<feature type="compositionally biased region" description="Acidic residues" evidence="5">
    <location>
        <begin position="172"/>
        <end position="181"/>
    </location>
</feature>
<keyword evidence="6" id="KW-0472">Membrane</keyword>
<keyword evidence="4" id="KW-0934">Plastid</keyword>
<feature type="region of interest" description="Disordered" evidence="5">
    <location>
        <begin position="62"/>
        <end position="86"/>
    </location>
</feature>
<evidence type="ECO:0000256" key="4">
    <source>
        <dbReference type="RuleBase" id="RU368107"/>
    </source>
</evidence>
<dbReference type="InterPro" id="IPR003666">
    <property type="entry name" value="PSI_PsaF"/>
</dbReference>
<feature type="region of interest" description="Disordered" evidence="5">
    <location>
        <begin position="158"/>
        <end position="181"/>
    </location>
</feature>
<evidence type="ECO:0000313" key="8">
    <source>
        <dbReference type="Proteomes" id="UP001205105"/>
    </source>
</evidence>
<dbReference type="GO" id="GO:0009535">
    <property type="term" value="C:chloroplast thylakoid membrane"/>
    <property type="evidence" value="ECO:0007669"/>
    <property type="project" value="TreeGrafter"/>
</dbReference>
<sequence>MQLLGCALGSGSAAAAASHRRSRAQRGNAAARARGRRLPCPPQAGLFGDLFDFESWAPKSSQAWRLGNGTGGRRQQGEAGAGGLTEGDVDVLNRRLADARQQGGTAAVGAASAAAGTEATAEAEAADVSDAEQQPSFLRSTDDEVSAALAQRIAEVASTKAPGGGSAAGSLDEADEEEDMADGAALTGPLIRELIFNKWGKTYDLSFVRRDLPLGKTLICLNVMWTHLEQRSFPMTEEDYDEKLELVALYLNSWGQAERVQSFLRQPARPRKGMPSKPIPGLQLKTGLQLHDAHLQRQAGAVSLSKATGFKPAKAAAARAPVARAVSCSAQKQEASKQVATGVAAAALALTFGFGAVDAAYADVAGLTPCSESKAFAKRKKNEVKALNKRLKNYEADSAPALALKATIARTEARFDKYAKQGLLCGTDGLPHLIADPGLALRYGHAGDVFIPTIGFIYFAGWLGYAGSKYLQTRGHRRQAHREGDHHAAKPIEKEIIIDVPLAWKLLWEGFGWPLRAFAEYKNGSLMEDDAKITVSPR</sequence>
<dbReference type="EMBL" id="JADXDR010000135">
    <property type="protein sequence ID" value="KAI7838123.1"/>
    <property type="molecule type" value="Genomic_DNA"/>
</dbReference>
<dbReference type="Gene3D" id="1.10.8.110">
    <property type="entry name" value="Photosystem I PsaF, reaction centre subunit III"/>
    <property type="match status" value="1"/>
</dbReference>
<comment type="function">
    <text evidence="4">Participates in efficiency of electron transfer from plastocyanin to P700 (or cytochrome c553 in algae and cyanobacteria). This plastocyanin-docking protein contributes to the specific association of plastocyanin to PSI.</text>
</comment>
<evidence type="ECO:0000256" key="1">
    <source>
        <dbReference type="ARBA" id="ARBA00008386"/>
    </source>
</evidence>
<dbReference type="FunFam" id="1.10.8.110:FF:000001">
    <property type="entry name" value="Photosystem I reaction center subunit III"/>
    <property type="match status" value="1"/>
</dbReference>
<proteinExistence type="inferred from homology"/>
<protein>
    <recommendedName>
        <fullName evidence="4">Photosystem I reaction center subunit III</fullName>
    </recommendedName>
    <alternativeName>
        <fullName evidence="4">PSI-F</fullName>
    </alternativeName>
</protein>
<dbReference type="PANTHER" id="PTHR34939">
    <property type="entry name" value="PHOTOSYSTEM I REACTION CENTER SUBUNIT III, CHLOROPLASTIC"/>
    <property type="match status" value="1"/>
</dbReference>
<keyword evidence="2 4" id="KW-0602">Photosynthesis</keyword>
<feature type="transmembrane region" description="Helical" evidence="6">
    <location>
        <begin position="449"/>
        <end position="468"/>
    </location>
</feature>
<reference evidence="7" key="1">
    <citation type="submission" date="2020-11" db="EMBL/GenBank/DDBJ databases">
        <title>Chlorella ohadii genome sequencing and assembly.</title>
        <authorList>
            <person name="Murik O."/>
            <person name="Treves H."/>
            <person name="Kedem I."/>
            <person name="Shotland Y."/>
            <person name="Kaplan A."/>
        </authorList>
    </citation>
    <scope>NUCLEOTIDE SEQUENCE</scope>
    <source>
        <strain evidence="7">1</strain>
    </source>
</reference>
<gene>
    <name evidence="7" type="ORF">COHA_008054</name>
</gene>
<evidence type="ECO:0000256" key="5">
    <source>
        <dbReference type="SAM" id="MobiDB-lite"/>
    </source>
</evidence>
<feature type="region of interest" description="Disordered" evidence="5">
    <location>
        <begin position="121"/>
        <end position="142"/>
    </location>
</feature>
<dbReference type="GO" id="GO:0009543">
    <property type="term" value="C:chloroplast thylakoid lumen"/>
    <property type="evidence" value="ECO:0007669"/>
    <property type="project" value="UniProtKB-SubCell"/>
</dbReference>
<keyword evidence="4" id="KW-0150">Chloroplast</keyword>
<dbReference type="SUPFAM" id="SSF81536">
    <property type="entry name" value="Subunit III of photosystem I reaction centre, PsaF"/>
    <property type="match status" value="1"/>
</dbReference>
<evidence type="ECO:0000313" key="7">
    <source>
        <dbReference type="EMBL" id="KAI7838123.1"/>
    </source>
</evidence>
<feature type="compositionally biased region" description="Gly residues" evidence="5">
    <location>
        <begin position="68"/>
        <end position="85"/>
    </location>
</feature>